<reference evidence="5" key="1">
    <citation type="submission" date="2021-02" db="EMBL/GenBank/DDBJ databases">
        <authorList>
            <person name="Dougan E. K."/>
            <person name="Rhodes N."/>
            <person name="Thang M."/>
            <person name="Chan C."/>
        </authorList>
    </citation>
    <scope>NUCLEOTIDE SEQUENCE</scope>
</reference>
<dbReference type="InterPro" id="IPR036291">
    <property type="entry name" value="NAD(P)-bd_dom_sf"/>
</dbReference>
<accession>A0A812HD09</accession>
<evidence type="ECO:0000313" key="6">
    <source>
        <dbReference type="Proteomes" id="UP000604046"/>
    </source>
</evidence>
<evidence type="ECO:0000313" key="5">
    <source>
        <dbReference type="EMBL" id="CAE6943062.1"/>
    </source>
</evidence>
<dbReference type="InterPro" id="IPR002347">
    <property type="entry name" value="SDR_fam"/>
</dbReference>
<organism evidence="5 6">
    <name type="scientific">Symbiodinium natans</name>
    <dbReference type="NCBI Taxonomy" id="878477"/>
    <lineage>
        <taxon>Eukaryota</taxon>
        <taxon>Sar</taxon>
        <taxon>Alveolata</taxon>
        <taxon>Dinophyceae</taxon>
        <taxon>Suessiales</taxon>
        <taxon>Symbiodiniaceae</taxon>
        <taxon>Symbiodinium</taxon>
    </lineage>
</organism>
<keyword evidence="6" id="KW-1185">Reference proteome</keyword>
<dbReference type="Pfam" id="PF00106">
    <property type="entry name" value="adh_short"/>
    <property type="match status" value="1"/>
</dbReference>
<protein>
    <submittedName>
        <fullName evidence="5">WWOX protein</fullName>
    </submittedName>
</protein>
<evidence type="ECO:0000256" key="4">
    <source>
        <dbReference type="SAM" id="SignalP"/>
    </source>
</evidence>
<dbReference type="EMBL" id="CAJNDS010000069">
    <property type="protein sequence ID" value="CAE6943062.1"/>
    <property type="molecule type" value="Genomic_DNA"/>
</dbReference>
<keyword evidence="2" id="KW-0560">Oxidoreductase</keyword>
<proteinExistence type="inferred from homology"/>
<comment type="similarity">
    <text evidence="1 3">Belongs to the short-chain dehydrogenases/reductases (SDR) family.</text>
</comment>
<dbReference type="PRINTS" id="PR00080">
    <property type="entry name" value="SDRFAMILY"/>
</dbReference>
<name>A0A812HD09_9DINO</name>
<evidence type="ECO:0000256" key="1">
    <source>
        <dbReference type="ARBA" id="ARBA00006484"/>
    </source>
</evidence>
<gene>
    <name evidence="5" type="primary">WWOX</name>
    <name evidence="5" type="ORF">SNAT2548_LOCUS1292</name>
</gene>
<dbReference type="PANTHER" id="PTHR24320:SF148">
    <property type="entry name" value="NAD(P)-BINDING ROSSMANN-FOLD SUPERFAMILY PROTEIN"/>
    <property type="match status" value="1"/>
</dbReference>
<comment type="caution">
    <text evidence="5">The sequence shown here is derived from an EMBL/GenBank/DDBJ whole genome shotgun (WGS) entry which is preliminary data.</text>
</comment>
<dbReference type="SUPFAM" id="SSF51735">
    <property type="entry name" value="NAD(P)-binding Rossmann-fold domains"/>
    <property type="match status" value="1"/>
</dbReference>
<keyword evidence="4" id="KW-0732">Signal</keyword>
<sequence length="354" mass="37384">MAAALVRQLRFALAGLLVLVRQAHSDAGCQIETTADDIVAGLDIRDKVAVVTGGDSGMGYEVALSLARGGATVCIGSHNETKGTAAAQKIIDKIPGAKVRSFSLDLGSFSSVRTFATQVRESTGGGIHMLINNAGIYDNEAKATADGFEVIFQVNYLGHFLLTELLLPALRQAKGRVVNVASEQEGVACRLAGFPDGCLHGFDYLPVPVIPKHNVTMADGFSMPATTYGIAKTMLIEHAAALALREDPSKVAAFAITPGYVNTSITIGDNVTRRCLTQPPPNPCPFTPQEGAAVSVYCAAAAAESLSGSYISRVLECSPQEPVHNGFTRAMLPELYSRSLQWVGLSEEEPSLFA</sequence>
<dbReference type="AlphaFoldDB" id="A0A812HD09"/>
<dbReference type="Gene3D" id="3.40.50.720">
    <property type="entry name" value="NAD(P)-binding Rossmann-like Domain"/>
    <property type="match status" value="1"/>
</dbReference>
<feature type="chain" id="PRO_5032268390" evidence="4">
    <location>
        <begin position="26"/>
        <end position="354"/>
    </location>
</feature>
<dbReference type="Proteomes" id="UP000604046">
    <property type="component" value="Unassembled WGS sequence"/>
</dbReference>
<dbReference type="PANTHER" id="PTHR24320">
    <property type="entry name" value="RETINOL DEHYDROGENASE"/>
    <property type="match status" value="1"/>
</dbReference>
<dbReference type="OrthoDB" id="1274115at2759"/>
<dbReference type="GO" id="GO:0016491">
    <property type="term" value="F:oxidoreductase activity"/>
    <property type="evidence" value="ECO:0007669"/>
    <property type="project" value="UniProtKB-KW"/>
</dbReference>
<feature type="signal peptide" evidence="4">
    <location>
        <begin position="1"/>
        <end position="25"/>
    </location>
</feature>
<dbReference type="PRINTS" id="PR00081">
    <property type="entry name" value="GDHRDH"/>
</dbReference>
<evidence type="ECO:0000256" key="2">
    <source>
        <dbReference type="ARBA" id="ARBA00023002"/>
    </source>
</evidence>
<evidence type="ECO:0000256" key="3">
    <source>
        <dbReference type="RuleBase" id="RU000363"/>
    </source>
</evidence>